<reference evidence="12" key="1">
    <citation type="submission" date="2022-11" db="UniProtKB">
        <authorList>
            <consortium name="WormBaseParasite"/>
        </authorList>
    </citation>
    <scope>IDENTIFICATION</scope>
</reference>
<dbReference type="Pfam" id="PF00590">
    <property type="entry name" value="TP_methylase"/>
    <property type="match status" value="1"/>
</dbReference>
<comment type="similarity">
    <text evidence="3">Belongs to the diphthine synthase family.</text>
</comment>
<accession>A0A914N5B4</accession>
<dbReference type="PIRSF" id="PIRSF036432">
    <property type="entry name" value="Diphthine_synth"/>
    <property type="match status" value="1"/>
</dbReference>
<dbReference type="GO" id="GO:0141133">
    <property type="term" value="F:diphthine methyl ester synthase activity"/>
    <property type="evidence" value="ECO:0007669"/>
    <property type="project" value="UniProtKB-EC"/>
</dbReference>
<evidence type="ECO:0000256" key="5">
    <source>
        <dbReference type="ARBA" id="ARBA00022603"/>
    </source>
</evidence>
<feature type="binding site" evidence="9">
    <location>
        <position position="252"/>
    </location>
    <ligand>
        <name>S-adenosyl-L-methionine</name>
        <dbReference type="ChEBI" id="CHEBI:59789"/>
    </ligand>
</feature>
<dbReference type="GO" id="GO:0017183">
    <property type="term" value="P:protein histidyl modification to diphthamide"/>
    <property type="evidence" value="ECO:0007669"/>
    <property type="project" value="InterPro"/>
</dbReference>
<keyword evidence="6" id="KW-0808">Transferase</keyword>
<dbReference type="AlphaFoldDB" id="A0A914N5B4"/>
<keyword evidence="5" id="KW-0489">Methyltransferase</keyword>
<feature type="binding site" evidence="9">
    <location>
        <position position="91"/>
    </location>
    <ligand>
        <name>S-adenosyl-L-methionine</name>
        <dbReference type="ChEBI" id="CHEBI:59789"/>
    </ligand>
</feature>
<comment type="function">
    <text evidence="1">S-adenosyl-L-methionine-dependent methyltransferase that catalyzes four methylations of the modified target histidine residue in translation elongation factor 2 (EF-2), to form an intermediate called diphthine methyl ester. The four successive methylation reactions represent the second step of diphthamide biosynthesis.</text>
</comment>
<evidence type="ECO:0000256" key="4">
    <source>
        <dbReference type="ARBA" id="ARBA00011927"/>
    </source>
</evidence>
<proteinExistence type="inferred from homology"/>
<comment type="catalytic activity">
    <reaction evidence="8">
        <text>2-[(3S)-amino-3-carboxypropyl]-L-histidyl-[translation elongation factor 2] + 4 S-adenosyl-L-methionine = diphthine methyl ester-[translation elongation factor 2] + 4 S-adenosyl-L-homocysteine + 3 H(+)</text>
        <dbReference type="Rhea" id="RHEA:42652"/>
        <dbReference type="Rhea" id="RHEA-COMP:9749"/>
        <dbReference type="Rhea" id="RHEA-COMP:10173"/>
        <dbReference type="ChEBI" id="CHEBI:15378"/>
        <dbReference type="ChEBI" id="CHEBI:57856"/>
        <dbReference type="ChEBI" id="CHEBI:59789"/>
        <dbReference type="ChEBI" id="CHEBI:73995"/>
        <dbReference type="ChEBI" id="CHEBI:79005"/>
        <dbReference type="EC" id="2.1.1.314"/>
    </reaction>
</comment>
<feature type="binding site" evidence="9">
    <location>
        <position position="167"/>
    </location>
    <ligand>
        <name>S-adenosyl-L-methionine</name>
        <dbReference type="ChEBI" id="CHEBI:59789"/>
    </ligand>
</feature>
<dbReference type="Gene3D" id="3.30.950.10">
    <property type="entry name" value="Methyltransferase, Cobalt-precorrin-4 Transmethylase, Domain 2"/>
    <property type="match status" value="1"/>
</dbReference>
<feature type="binding site" evidence="9">
    <location>
        <position position="88"/>
    </location>
    <ligand>
        <name>S-adenosyl-L-methionine</name>
        <dbReference type="ChEBI" id="CHEBI:59789"/>
    </ligand>
</feature>
<keyword evidence="11" id="KW-1185">Reference proteome</keyword>
<dbReference type="SUPFAM" id="SSF53790">
    <property type="entry name" value="Tetrapyrrole methylase"/>
    <property type="match status" value="1"/>
</dbReference>
<evidence type="ECO:0000256" key="8">
    <source>
        <dbReference type="ARBA" id="ARBA00048752"/>
    </source>
</evidence>
<evidence type="ECO:0000256" key="9">
    <source>
        <dbReference type="PIRSR" id="PIRSR036432-1"/>
    </source>
</evidence>
<dbReference type="InterPro" id="IPR000878">
    <property type="entry name" value="4pyrrol_Mease"/>
</dbReference>
<dbReference type="WBParaSite" id="Minc3s04093g35459">
    <property type="protein sequence ID" value="Minc3s04093g35459"/>
    <property type="gene ID" value="Minc3s04093g35459"/>
</dbReference>
<keyword evidence="7 9" id="KW-0949">S-adenosyl-L-methionine</keyword>
<evidence type="ECO:0000256" key="7">
    <source>
        <dbReference type="ARBA" id="ARBA00022691"/>
    </source>
</evidence>
<dbReference type="InterPro" id="IPR014777">
    <property type="entry name" value="4pyrrole_Mease_sub1"/>
</dbReference>
<evidence type="ECO:0000256" key="1">
    <source>
        <dbReference type="ARBA" id="ARBA00004006"/>
    </source>
</evidence>
<feature type="binding site" evidence="9">
    <location>
        <begin position="116"/>
        <end position="117"/>
    </location>
    <ligand>
        <name>S-adenosyl-L-methionine</name>
        <dbReference type="ChEBI" id="CHEBI:59789"/>
    </ligand>
</feature>
<dbReference type="InterPro" id="IPR004551">
    <property type="entry name" value="Dphthn_synthase"/>
</dbReference>
<evidence type="ECO:0000256" key="2">
    <source>
        <dbReference type="ARBA" id="ARBA00005156"/>
    </source>
</evidence>
<name>A0A914N5B4_MELIC</name>
<sequence>MVFYLVGLGLGDVTDITVKGLNINSPLQKKFNFENYTSLLSSGFDQTQLEKFYERPIIEADREFVEQKIEKVLEESLNDDIALLIVGDPFGATTHSDLLIRAKQIGVSLKVIHNASILTAVGCTGLQLYNFGSTVSIPFWTDNWEPDSFFEKILINLNNGMHTLCLLDIKIKEQSLENILRKRNEYEKPCFLTCSQAAKQIIKIIERNKGNLVVNADIFVVGIARIGWDDQKIVYATLQQLAFEVDMGLPLHSLIIPSFELHPLEKEMLNSFIFK</sequence>
<evidence type="ECO:0000259" key="10">
    <source>
        <dbReference type="Pfam" id="PF00590"/>
    </source>
</evidence>
<protein>
    <recommendedName>
        <fullName evidence="4">diphthine methyl ester synthase</fullName>
        <ecNumber evidence="4">2.1.1.314</ecNumber>
    </recommendedName>
</protein>
<dbReference type="FunFam" id="3.30.950.10:FF:000004">
    <property type="entry name" value="Diphthine synthase putative"/>
    <property type="match status" value="1"/>
</dbReference>
<organism evidence="11 12">
    <name type="scientific">Meloidogyne incognita</name>
    <name type="common">Southern root-knot nematode worm</name>
    <name type="synonym">Oxyuris incognita</name>
    <dbReference type="NCBI Taxonomy" id="6306"/>
    <lineage>
        <taxon>Eukaryota</taxon>
        <taxon>Metazoa</taxon>
        <taxon>Ecdysozoa</taxon>
        <taxon>Nematoda</taxon>
        <taxon>Chromadorea</taxon>
        <taxon>Rhabditida</taxon>
        <taxon>Tylenchina</taxon>
        <taxon>Tylenchomorpha</taxon>
        <taxon>Tylenchoidea</taxon>
        <taxon>Meloidogynidae</taxon>
        <taxon>Meloidogyninae</taxon>
        <taxon>Meloidogyne</taxon>
        <taxon>Meloidogyne incognita group</taxon>
    </lineage>
</organism>
<dbReference type="EC" id="2.1.1.314" evidence="4"/>
<dbReference type="CDD" id="cd11647">
    <property type="entry name" value="DHP5_DphB"/>
    <property type="match status" value="1"/>
</dbReference>
<dbReference type="PANTHER" id="PTHR10882:SF0">
    <property type="entry name" value="DIPHTHINE METHYL ESTER SYNTHASE"/>
    <property type="match status" value="1"/>
</dbReference>
<comment type="pathway">
    <text evidence="2">Protein modification; peptidyl-diphthamide biosynthesis.</text>
</comment>
<evidence type="ECO:0000256" key="6">
    <source>
        <dbReference type="ARBA" id="ARBA00022679"/>
    </source>
</evidence>
<dbReference type="InterPro" id="IPR035996">
    <property type="entry name" value="4pyrrol_Methylase_sf"/>
</dbReference>
<dbReference type="Gene3D" id="3.40.1010.10">
    <property type="entry name" value="Cobalt-precorrin-4 Transmethylase, Domain 1"/>
    <property type="match status" value="1"/>
</dbReference>
<dbReference type="PANTHER" id="PTHR10882">
    <property type="entry name" value="DIPHTHINE SYNTHASE"/>
    <property type="match status" value="1"/>
</dbReference>
<evidence type="ECO:0000313" key="11">
    <source>
        <dbReference type="Proteomes" id="UP000887563"/>
    </source>
</evidence>
<evidence type="ECO:0000313" key="12">
    <source>
        <dbReference type="WBParaSite" id="Minc3s04093g35459"/>
    </source>
</evidence>
<evidence type="ECO:0000256" key="3">
    <source>
        <dbReference type="ARBA" id="ARBA00006729"/>
    </source>
</evidence>
<dbReference type="Proteomes" id="UP000887563">
    <property type="component" value="Unplaced"/>
</dbReference>
<feature type="binding site" evidence="9">
    <location>
        <position position="10"/>
    </location>
    <ligand>
        <name>S-adenosyl-L-methionine</name>
        <dbReference type="ChEBI" id="CHEBI:59789"/>
    </ligand>
</feature>
<feature type="domain" description="Tetrapyrrole methylase" evidence="10">
    <location>
        <begin position="3"/>
        <end position="241"/>
    </location>
</feature>
<dbReference type="NCBIfam" id="TIGR00522">
    <property type="entry name" value="dph5"/>
    <property type="match status" value="1"/>
</dbReference>
<dbReference type="GO" id="GO:0032259">
    <property type="term" value="P:methylation"/>
    <property type="evidence" value="ECO:0007669"/>
    <property type="project" value="UniProtKB-KW"/>
</dbReference>
<dbReference type="InterPro" id="IPR014776">
    <property type="entry name" value="4pyrrole_Mease_sub2"/>
</dbReference>